<reference evidence="15" key="1">
    <citation type="journal article" date="2020" name="Fungal Divers.">
        <title>Resolving the Mortierellaceae phylogeny through synthesis of multi-gene phylogenetics and phylogenomics.</title>
        <authorList>
            <person name="Vandepol N."/>
            <person name="Liber J."/>
            <person name="Desiro A."/>
            <person name="Na H."/>
            <person name="Kennedy M."/>
            <person name="Barry K."/>
            <person name="Grigoriev I.V."/>
            <person name="Miller A.N."/>
            <person name="O'Donnell K."/>
            <person name="Stajich J.E."/>
            <person name="Bonito G."/>
        </authorList>
    </citation>
    <scope>NUCLEOTIDE SEQUENCE</scope>
    <source>
        <strain evidence="15">KOD1015</strain>
    </source>
</reference>
<comment type="caution">
    <text evidence="15">The sequence shown here is derived from an EMBL/GenBank/DDBJ whole genome shotgun (WGS) entry which is preliminary data.</text>
</comment>
<feature type="region of interest" description="Disordered" evidence="13">
    <location>
        <begin position="1"/>
        <end position="50"/>
    </location>
</feature>
<feature type="compositionally biased region" description="Basic and acidic residues" evidence="13">
    <location>
        <begin position="283"/>
        <end position="298"/>
    </location>
</feature>
<keyword evidence="7 12" id="KW-0904">Protein phosphatase</keyword>
<dbReference type="OrthoDB" id="2590500at2759"/>
<dbReference type="GO" id="GO:0043175">
    <property type="term" value="F:RNA polymerase core enzyme binding"/>
    <property type="evidence" value="ECO:0007669"/>
    <property type="project" value="UniProtKB-UniRule"/>
</dbReference>
<evidence type="ECO:0000256" key="9">
    <source>
        <dbReference type="ARBA" id="ARBA00047761"/>
    </source>
</evidence>
<keyword evidence="3 12" id="KW-0479">Metal-binding</keyword>
<evidence type="ECO:0000256" key="10">
    <source>
        <dbReference type="ARBA" id="ARBA00048336"/>
    </source>
</evidence>
<dbReference type="GO" id="GO:0008420">
    <property type="term" value="F:RNA polymerase II CTD heptapeptide repeat phosphatase activity"/>
    <property type="evidence" value="ECO:0007669"/>
    <property type="project" value="UniProtKB-UniRule"/>
</dbReference>
<organism evidence="15 16">
    <name type="scientific">Lunasporangiospora selenospora</name>
    <dbReference type="NCBI Taxonomy" id="979761"/>
    <lineage>
        <taxon>Eukaryota</taxon>
        <taxon>Fungi</taxon>
        <taxon>Fungi incertae sedis</taxon>
        <taxon>Mucoromycota</taxon>
        <taxon>Mortierellomycotina</taxon>
        <taxon>Mortierellomycetes</taxon>
        <taxon>Mortierellales</taxon>
        <taxon>Mortierellaceae</taxon>
        <taxon>Lunasporangiospora</taxon>
    </lineage>
</organism>
<feature type="compositionally biased region" description="Acidic residues" evidence="13">
    <location>
        <begin position="299"/>
        <end position="332"/>
    </location>
</feature>
<feature type="compositionally biased region" description="Basic residues" evidence="13">
    <location>
        <begin position="355"/>
        <end position="366"/>
    </location>
</feature>
<dbReference type="Gene3D" id="1.25.40.820">
    <property type="match status" value="1"/>
</dbReference>
<comment type="catalytic activity">
    <reaction evidence="10 12">
        <text>O-phospho-L-threonyl-[protein] + H2O = L-threonyl-[protein] + phosphate</text>
        <dbReference type="Rhea" id="RHEA:47004"/>
        <dbReference type="Rhea" id="RHEA-COMP:11060"/>
        <dbReference type="Rhea" id="RHEA-COMP:11605"/>
        <dbReference type="ChEBI" id="CHEBI:15377"/>
        <dbReference type="ChEBI" id="CHEBI:30013"/>
        <dbReference type="ChEBI" id="CHEBI:43474"/>
        <dbReference type="ChEBI" id="CHEBI:61977"/>
        <dbReference type="EC" id="3.1.3.16"/>
    </reaction>
</comment>
<keyword evidence="16" id="KW-1185">Reference proteome</keyword>
<protein>
    <recommendedName>
        <fullName evidence="12">RNA polymerase II subunit B1 CTD phosphatase RPAP2 homolog</fullName>
        <ecNumber evidence="12">3.1.3.16</ecNumber>
    </recommendedName>
</protein>
<feature type="compositionally biased region" description="Polar residues" evidence="13">
    <location>
        <begin position="231"/>
        <end position="249"/>
    </location>
</feature>
<evidence type="ECO:0000313" key="15">
    <source>
        <dbReference type="EMBL" id="KAF9578339.1"/>
    </source>
</evidence>
<dbReference type="GO" id="GO:0005634">
    <property type="term" value="C:nucleus"/>
    <property type="evidence" value="ECO:0007669"/>
    <property type="project" value="UniProtKB-SubCell"/>
</dbReference>
<name>A0A9P6FN75_9FUNG</name>
<gene>
    <name evidence="15" type="primary">RPAP2</name>
    <name evidence="15" type="ORF">BGW38_005913</name>
</gene>
<feature type="compositionally biased region" description="Basic and acidic residues" evidence="13">
    <location>
        <begin position="250"/>
        <end position="263"/>
    </location>
</feature>
<dbReference type="PANTHER" id="PTHR14732:SF0">
    <property type="entry name" value="RNA POLYMERASE II SUBUNIT B1 CTD PHOSPHATASE RPAP2-RELATED"/>
    <property type="match status" value="1"/>
</dbReference>
<keyword evidence="4 12" id="KW-0863">Zinc-finger</keyword>
<evidence type="ECO:0000313" key="16">
    <source>
        <dbReference type="Proteomes" id="UP000780801"/>
    </source>
</evidence>
<comment type="similarity">
    <text evidence="2 11 12">Belongs to the RPAP2 family.</text>
</comment>
<evidence type="ECO:0000256" key="5">
    <source>
        <dbReference type="ARBA" id="ARBA00022801"/>
    </source>
</evidence>
<evidence type="ECO:0000256" key="2">
    <source>
        <dbReference type="ARBA" id="ARBA00005676"/>
    </source>
</evidence>
<dbReference type="GO" id="GO:0005737">
    <property type="term" value="C:cytoplasm"/>
    <property type="evidence" value="ECO:0007669"/>
    <property type="project" value="TreeGrafter"/>
</dbReference>
<evidence type="ECO:0000256" key="4">
    <source>
        <dbReference type="ARBA" id="ARBA00022771"/>
    </source>
</evidence>
<feature type="region of interest" description="Disordered" evidence="13">
    <location>
        <begin position="282"/>
        <end position="410"/>
    </location>
</feature>
<comment type="catalytic activity">
    <reaction evidence="9 12">
        <text>O-phospho-L-seryl-[protein] + H2O = L-seryl-[protein] + phosphate</text>
        <dbReference type="Rhea" id="RHEA:20629"/>
        <dbReference type="Rhea" id="RHEA-COMP:9863"/>
        <dbReference type="Rhea" id="RHEA-COMP:11604"/>
        <dbReference type="ChEBI" id="CHEBI:15377"/>
        <dbReference type="ChEBI" id="CHEBI:29999"/>
        <dbReference type="ChEBI" id="CHEBI:43474"/>
        <dbReference type="ChEBI" id="CHEBI:83421"/>
        <dbReference type="EC" id="3.1.3.16"/>
    </reaction>
</comment>
<dbReference type="InterPro" id="IPR038534">
    <property type="entry name" value="Rtr1/RPAP2_sf"/>
</dbReference>
<feature type="compositionally biased region" description="Basic and acidic residues" evidence="13">
    <location>
        <begin position="333"/>
        <end position="349"/>
    </location>
</feature>
<evidence type="ECO:0000256" key="13">
    <source>
        <dbReference type="SAM" id="MobiDB-lite"/>
    </source>
</evidence>
<evidence type="ECO:0000256" key="12">
    <source>
        <dbReference type="RuleBase" id="RU367080"/>
    </source>
</evidence>
<evidence type="ECO:0000256" key="1">
    <source>
        <dbReference type="ARBA" id="ARBA00004123"/>
    </source>
</evidence>
<evidence type="ECO:0000256" key="6">
    <source>
        <dbReference type="ARBA" id="ARBA00022833"/>
    </source>
</evidence>
<evidence type="ECO:0000256" key="3">
    <source>
        <dbReference type="ARBA" id="ARBA00022723"/>
    </source>
</evidence>
<proteinExistence type="inferred from homology"/>
<comment type="function">
    <text evidence="12">Putative RNA polymerase II subunit B1 C-terminal domain (CTD) phosphatase involved in RNA polymerase II transcription regulation.</text>
</comment>
<evidence type="ECO:0000256" key="7">
    <source>
        <dbReference type="ARBA" id="ARBA00022912"/>
    </source>
</evidence>
<evidence type="ECO:0000256" key="8">
    <source>
        <dbReference type="ARBA" id="ARBA00023242"/>
    </source>
</evidence>
<dbReference type="InterPro" id="IPR007308">
    <property type="entry name" value="Rtr1/RPAP2_dom"/>
</dbReference>
<dbReference type="PANTHER" id="PTHR14732">
    <property type="entry name" value="RNA POLYMERASE II SUBUNIT B1 CTD PHOSPHATASE RPAP2-RELATED"/>
    <property type="match status" value="1"/>
</dbReference>
<dbReference type="PROSITE" id="PS51479">
    <property type="entry name" value="ZF_RTR1"/>
    <property type="match status" value="1"/>
</dbReference>
<accession>A0A9P6FN75</accession>
<comment type="subcellular location">
    <subcellularLocation>
        <location evidence="1 12">Nucleus</location>
    </subcellularLocation>
</comment>
<feature type="compositionally biased region" description="Low complexity" evidence="13">
    <location>
        <begin position="23"/>
        <end position="42"/>
    </location>
</feature>
<feature type="region of interest" description="Disordered" evidence="13">
    <location>
        <begin position="231"/>
        <end position="263"/>
    </location>
</feature>
<sequence length="410" mass="46321">MKDDIVVHKSSLVEQYLPPPPSASENSAASSSSPASGSMDSGPKGEDTPALNKKQQLIQQNMEVRRQFEKMVLEWQEILCDPVSEQVLGEAANRIKQSHYREVIEERNIGKLCGYPLCPQPPRTLPPTTRVTDSPQMLTSTRSDEFQQDIKGTYRISLQERKVYDISVLRQYCSSVCLAASRWFDSQLTEEPIYLMNNDSEHLKQTRVRIVPLGMELSEFRKLKTGYEVATGSNRAPTFSPPNEQASVNSKEREQTSNQDDDLRGDFVKSLLASVPATPSHIKIVEHDTSKVIPREPQDSDDLDVEMDEVMEKSDEDDDDDDDDDDDEDNEDHSDHKVGAKEYRHDVVEGFHVPVRSKNRTGGKSRIKLDESQDSRLIESKFAKDSLSESTAQQEQRECHPSSMSMDTTP</sequence>
<keyword evidence="5 12" id="KW-0378">Hydrolase</keyword>
<evidence type="ECO:0000256" key="11">
    <source>
        <dbReference type="PROSITE-ProRule" id="PRU00812"/>
    </source>
</evidence>
<evidence type="ECO:0000259" key="14">
    <source>
        <dbReference type="PROSITE" id="PS51479"/>
    </source>
</evidence>
<dbReference type="AlphaFoldDB" id="A0A9P6FN75"/>
<dbReference type="EC" id="3.1.3.16" evidence="12"/>
<keyword evidence="8 12" id="KW-0539">Nucleus</keyword>
<dbReference type="Proteomes" id="UP000780801">
    <property type="component" value="Unassembled WGS sequence"/>
</dbReference>
<dbReference type="InterPro" id="IPR039693">
    <property type="entry name" value="Rtr1/RPAP2"/>
</dbReference>
<dbReference type="Pfam" id="PF04181">
    <property type="entry name" value="RPAP2_Rtr1"/>
    <property type="match status" value="1"/>
</dbReference>
<feature type="compositionally biased region" description="Basic and acidic residues" evidence="13">
    <location>
        <begin position="367"/>
        <end position="387"/>
    </location>
</feature>
<dbReference type="EMBL" id="JAABOA010003760">
    <property type="protein sequence ID" value="KAF9578339.1"/>
    <property type="molecule type" value="Genomic_DNA"/>
</dbReference>
<feature type="domain" description="RTR1-type" evidence="14">
    <location>
        <begin position="90"/>
        <end position="197"/>
    </location>
</feature>
<keyword evidence="6 12" id="KW-0862">Zinc</keyword>
<dbReference type="GO" id="GO:0008270">
    <property type="term" value="F:zinc ion binding"/>
    <property type="evidence" value="ECO:0007669"/>
    <property type="project" value="UniProtKB-KW"/>
</dbReference>